<feature type="domain" description="HTH rpiR-type" evidence="4">
    <location>
        <begin position="11"/>
        <end position="87"/>
    </location>
</feature>
<dbReference type="RefSeq" id="WP_274839932.1">
    <property type="nucleotide sequence ID" value="NZ_JARCIZ010000022.1"/>
</dbReference>
<dbReference type="InterPro" id="IPR000281">
    <property type="entry name" value="HTH_RpiR"/>
</dbReference>
<dbReference type="PANTHER" id="PTHR30514">
    <property type="entry name" value="GLUCOKINASE"/>
    <property type="match status" value="1"/>
</dbReference>
<dbReference type="AlphaFoldDB" id="A0ABD4XCX0"/>
<dbReference type="CDD" id="cd05013">
    <property type="entry name" value="SIS_RpiR"/>
    <property type="match status" value="1"/>
</dbReference>
<dbReference type="InterPro" id="IPR047640">
    <property type="entry name" value="RpiR-like"/>
</dbReference>
<dbReference type="GO" id="GO:0003677">
    <property type="term" value="F:DNA binding"/>
    <property type="evidence" value="ECO:0007669"/>
    <property type="project" value="UniProtKB-KW"/>
</dbReference>
<evidence type="ECO:0000256" key="2">
    <source>
        <dbReference type="ARBA" id="ARBA00023125"/>
    </source>
</evidence>
<dbReference type="InterPro" id="IPR036388">
    <property type="entry name" value="WH-like_DNA-bd_sf"/>
</dbReference>
<dbReference type="InterPro" id="IPR046348">
    <property type="entry name" value="SIS_dom_sf"/>
</dbReference>
<evidence type="ECO:0000259" key="5">
    <source>
        <dbReference type="PROSITE" id="PS51464"/>
    </source>
</evidence>
<dbReference type="PROSITE" id="PS51071">
    <property type="entry name" value="HTH_RPIR"/>
    <property type="match status" value="1"/>
</dbReference>
<name>A0ABD4XCX0_9RHOB</name>
<dbReference type="SUPFAM" id="SSF53697">
    <property type="entry name" value="SIS domain"/>
    <property type="match status" value="1"/>
</dbReference>
<dbReference type="Gene3D" id="3.40.50.10490">
    <property type="entry name" value="Glucose-6-phosphate isomerase like protein, domain 1"/>
    <property type="match status" value="1"/>
</dbReference>
<comment type="caution">
    <text evidence="6">The sequence shown here is derived from an EMBL/GenBank/DDBJ whole genome shotgun (WGS) entry which is preliminary data.</text>
</comment>
<keyword evidence="2" id="KW-0238">DNA-binding</keyword>
<evidence type="ECO:0000313" key="6">
    <source>
        <dbReference type="EMBL" id="MDE4167142.1"/>
    </source>
</evidence>
<protein>
    <submittedName>
        <fullName evidence="6">MurR/RpiR family transcriptional regulator</fullName>
    </submittedName>
</protein>
<organism evidence="6 7">
    <name type="scientific">Phaeobacter gallaeciensis</name>
    <dbReference type="NCBI Taxonomy" id="60890"/>
    <lineage>
        <taxon>Bacteria</taxon>
        <taxon>Pseudomonadati</taxon>
        <taxon>Pseudomonadota</taxon>
        <taxon>Alphaproteobacteria</taxon>
        <taxon>Rhodobacterales</taxon>
        <taxon>Roseobacteraceae</taxon>
        <taxon>Phaeobacter</taxon>
    </lineage>
</organism>
<proteinExistence type="predicted"/>
<keyword evidence="3" id="KW-0804">Transcription</keyword>
<evidence type="ECO:0000256" key="3">
    <source>
        <dbReference type="ARBA" id="ARBA00023163"/>
    </source>
</evidence>
<evidence type="ECO:0000313" key="7">
    <source>
        <dbReference type="Proteomes" id="UP001218364"/>
    </source>
</evidence>
<evidence type="ECO:0000256" key="1">
    <source>
        <dbReference type="ARBA" id="ARBA00023015"/>
    </source>
</evidence>
<reference evidence="6 7" key="1">
    <citation type="submission" date="2023-02" db="EMBL/GenBank/DDBJ databases">
        <title>Population genomics of bacteria associated with diatom.</title>
        <authorList>
            <person name="Xie J."/>
            <person name="Wang H."/>
        </authorList>
    </citation>
    <scope>NUCLEOTIDE SEQUENCE [LARGE SCALE GENOMIC DNA]</scope>
    <source>
        <strain evidence="6 7">PT47_8</strain>
    </source>
</reference>
<evidence type="ECO:0000259" key="4">
    <source>
        <dbReference type="PROSITE" id="PS51071"/>
    </source>
</evidence>
<sequence length="304" mass="32708">MNPQLDPKQTARLLATLKDGISHMPPKLAAAAKYIIDNPGDFALDPVRLTATKAGISANTLVRLAEHLGFDSFEALRTPFRTALVTGQEAGLGEDWLAQMQTSDTPSAALQARAARNEINIVARSLRLMTPERTAAIVETLTSARRCYVTATRASYALAHYFHYVGRMALPDLDLVPRHMGSAMDDLIDLSAEDCLIAITFAPYSSGTIQALRMAAKRGAKVVLISDSEVIAPGIHADHVLAVASNSLHAFGAYGGAMAVLECLLTHLITAGGDTARRRIEAYEDLRQDSGAYWSGPKLPRTGR</sequence>
<dbReference type="InterPro" id="IPR035472">
    <property type="entry name" value="RpiR-like_SIS"/>
</dbReference>
<dbReference type="InterPro" id="IPR001347">
    <property type="entry name" value="SIS_dom"/>
</dbReference>
<dbReference type="PANTHER" id="PTHR30514:SF18">
    <property type="entry name" value="RPIR-FAMILY TRANSCRIPTIONAL REGULATOR"/>
    <property type="match status" value="1"/>
</dbReference>
<dbReference type="Proteomes" id="UP001218364">
    <property type="component" value="Unassembled WGS sequence"/>
</dbReference>
<dbReference type="Pfam" id="PF01380">
    <property type="entry name" value="SIS"/>
    <property type="match status" value="1"/>
</dbReference>
<dbReference type="PROSITE" id="PS51464">
    <property type="entry name" value="SIS"/>
    <property type="match status" value="1"/>
</dbReference>
<dbReference type="InterPro" id="IPR009057">
    <property type="entry name" value="Homeodomain-like_sf"/>
</dbReference>
<accession>A0ABD4XCX0</accession>
<dbReference type="SUPFAM" id="SSF46689">
    <property type="entry name" value="Homeodomain-like"/>
    <property type="match status" value="1"/>
</dbReference>
<feature type="domain" description="SIS" evidence="5">
    <location>
        <begin position="137"/>
        <end position="274"/>
    </location>
</feature>
<dbReference type="Gene3D" id="1.10.10.10">
    <property type="entry name" value="Winged helix-like DNA-binding domain superfamily/Winged helix DNA-binding domain"/>
    <property type="match status" value="1"/>
</dbReference>
<gene>
    <name evidence="6" type="ORF">PXK24_15715</name>
</gene>
<dbReference type="EMBL" id="JARCJK010000008">
    <property type="protein sequence ID" value="MDE4167142.1"/>
    <property type="molecule type" value="Genomic_DNA"/>
</dbReference>
<keyword evidence="1" id="KW-0805">Transcription regulation</keyword>